<reference evidence="1 2" key="1">
    <citation type="submission" date="2018-08" db="EMBL/GenBank/DDBJ databases">
        <title>Genomic Encyclopedia of Archaeal and Bacterial Type Strains, Phase II (KMG-II): from individual species to whole genera.</title>
        <authorList>
            <person name="Goeker M."/>
        </authorList>
    </citation>
    <scope>NUCLEOTIDE SEQUENCE [LARGE SCALE GENOMIC DNA]</scope>
    <source>
        <strain evidence="1 2">DSM 100880</strain>
    </source>
</reference>
<dbReference type="EMBL" id="QUNI01000002">
    <property type="protein sequence ID" value="REH00961.1"/>
    <property type="molecule type" value="Genomic_DNA"/>
</dbReference>
<dbReference type="RefSeq" id="WP_115810480.1">
    <property type="nucleotide sequence ID" value="NZ_QUNI01000002.1"/>
</dbReference>
<evidence type="ECO:0000313" key="2">
    <source>
        <dbReference type="Proteomes" id="UP000257136"/>
    </source>
</evidence>
<dbReference type="PROSITE" id="PS51257">
    <property type="entry name" value="PROKAR_LIPOPROTEIN"/>
    <property type="match status" value="1"/>
</dbReference>
<sequence>MRKNIIRAATVAGILLLAVACEKPEIGYLSDNIFYNNSIYYVERGKTTYSSPIVANGSSSPLNVELLKVKDSEGKDVTEVFKKPQNIKVYDQPVTYLDSTMALLNSRFKDSIVQPFRINPIGGRMEFTPATTYLPGGTYSIDLKVSNTKGEKTIEDAAKIVLTNSTGAPYSLVFKRVRDYSDGSTLNNTDDENITVDVDYVPGTQEETKCIYKFVDKNGVAFNPKAGEISRWLPTWPWLNNWDPYFKPVLTDTAIEHQMPGLIGFTFPYFNVVVVEGQMWDQGGDALSYFKIPKGHLNEYNVNIQVAFAFRFHAQGTYNITVHLHKLTRK</sequence>
<proteinExistence type="predicted"/>
<comment type="caution">
    <text evidence="1">The sequence shown here is derived from an EMBL/GenBank/DDBJ whole genome shotgun (WGS) entry which is preliminary data.</text>
</comment>
<dbReference type="Proteomes" id="UP000257136">
    <property type="component" value="Unassembled WGS sequence"/>
</dbReference>
<name>A0A3E0ETH0_9FLAO</name>
<evidence type="ECO:0000313" key="1">
    <source>
        <dbReference type="EMBL" id="REH00961.1"/>
    </source>
</evidence>
<keyword evidence="2" id="KW-1185">Reference proteome</keyword>
<protein>
    <recommendedName>
        <fullName evidence="3">DUF5007 domain-containing protein</fullName>
    </recommendedName>
</protein>
<organism evidence="1 2">
    <name type="scientific">Flavobacterium aquicola</name>
    <dbReference type="NCBI Taxonomy" id="1682742"/>
    <lineage>
        <taxon>Bacteria</taxon>
        <taxon>Pseudomonadati</taxon>
        <taxon>Bacteroidota</taxon>
        <taxon>Flavobacteriia</taxon>
        <taxon>Flavobacteriales</taxon>
        <taxon>Flavobacteriaceae</taxon>
        <taxon>Flavobacterium</taxon>
    </lineage>
</organism>
<dbReference type="AlphaFoldDB" id="A0A3E0ETH0"/>
<evidence type="ECO:0008006" key="3">
    <source>
        <dbReference type="Google" id="ProtNLM"/>
    </source>
</evidence>
<gene>
    <name evidence="1" type="ORF">C8P67_102214</name>
</gene>
<dbReference type="OrthoDB" id="1315627at2"/>
<accession>A0A3E0ETH0</accession>